<protein>
    <submittedName>
        <fullName evidence="2">Uncharacterized protein</fullName>
    </submittedName>
</protein>
<reference evidence="2 3" key="1">
    <citation type="submission" date="2021-06" db="EMBL/GenBank/DDBJ databases">
        <title>Caerostris darwini draft genome.</title>
        <authorList>
            <person name="Kono N."/>
            <person name="Arakawa K."/>
        </authorList>
    </citation>
    <scope>NUCLEOTIDE SEQUENCE [LARGE SCALE GENOMIC DNA]</scope>
</reference>
<feature type="compositionally biased region" description="Basic and acidic residues" evidence="1">
    <location>
        <begin position="30"/>
        <end position="39"/>
    </location>
</feature>
<feature type="region of interest" description="Disordered" evidence="1">
    <location>
        <begin position="25"/>
        <end position="57"/>
    </location>
</feature>
<evidence type="ECO:0000313" key="2">
    <source>
        <dbReference type="EMBL" id="GIX96972.1"/>
    </source>
</evidence>
<organism evidence="2 3">
    <name type="scientific">Caerostris darwini</name>
    <dbReference type="NCBI Taxonomy" id="1538125"/>
    <lineage>
        <taxon>Eukaryota</taxon>
        <taxon>Metazoa</taxon>
        <taxon>Ecdysozoa</taxon>
        <taxon>Arthropoda</taxon>
        <taxon>Chelicerata</taxon>
        <taxon>Arachnida</taxon>
        <taxon>Araneae</taxon>
        <taxon>Araneomorphae</taxon>
        <taxon>Entelegynae</taxon>
        <taxon>Araneoidea</taxon>
        <taxon>Araneidae</taxon>
        <taxon>Caerostris</taxon>
    </lineage>
</organism>
<name>A0AAV4PP19_9ARAC</name>
<sequence>MVFNESGVPSANTRRFCEAFTIEGAPRPAATREHPEKSAPRPIRRTGSGGPLTSVHLISSPSPPISSALSFDFCSHSSVCLFESAVV</sequence>
<dbReference type="Proteomes" id="UP001054837">
    <property type="component" value="Unassembled WGS sequence"/>
</dbReference>
<comment type="caution">
    <text evidence="2">The sequence shown here is derived from an EMBL/GenBank/DDBJ whole genome shotgun (WGS) entry which is preliminary data.</text>
</comment>
<evidence type="ECO:0000313" key="3">
    <source>
        <dbReference type="Proteomes" id="UP001054837"/>
    </source>
</evidence>
<gene>
    <name evidence="2" type="ORF">CDAR_92871</name>
</gene>
<accession>A0AAV4PP19</accession>
<evidence type="ECO:0000256" key="1">
    <source>
        <dbReference type="SAM" id="MobiDB-lite"/>
    </source>
</evidence>
<dbReference type="AlphaFoldDB" id="A0AAV4PP19"/>
<proteinExistence type="predicted"/>
<keyword evidence="3" id="KW-1185">Reference proteome</keyword>
<dbReference type="EMBL" id="BPLQ01003001">
    <property type="protein sequence ID" value="GIX96972.1"/>
    <property type="molecule type" value="Genomic_DNA"/>
</dbReference>